<name>A0AC59Z375_RANTA</name>
<protein>
    <submittedName>
        <fullName evidence="1">Uncharacterized protein</fullName>
    </submittedName>
</protein>
<reference evidence="1" key="2">
    <citation type="submission" date="2025-03" db="EMBL/GenBank/DDBJ databases">
        <authorList>
            <consortium name="ELIXIR-Norway"/>
            <consortium name="Elixir Norway"/>
        </authorList>
    </citation>
    <scope>NUCLEOTIDE SEQUENCE</scope>
</reference>
<dbReference type="EMBL" id="OX596107">
    <property type="protein sequence ID" value="CAN0195619.1"/>
    <property type="molecule type" value="Genomic_DNA"/>
</dbReference>
<accession>A0AC59Z375</accession>
<reference evidence="1" key="1">
    <citation type="submission" date="2023-05" db="EMBL/GenBank/DDBJ databases">
        <authorList>
            <consortium name="ELIXIR-Norway"/>
        </authorList>
    </citation>
    <scope>NUCLEOTIDE SEQUENCE</scope>
</reference>
<organism evidence="1 2">
    <name type="scientific">Rangifer tarandus platyrhynchus</name>
    <name type="common">Svalbard reindeer</name>
    <dbReference type="NCBI Taxonomy" id="3082113"/>
    <lineage>
        <taxon>Eukaryota</taxon>
        <taxon>Metazoa</taxon>
        <taxon>Chordata</taxon>
        <taxon>Craniata</taxon>
        <taxon>Vertebrata</taxon>
        <taxon>Euteleostomi</taxon>
        <taxon>Mammalia</taxon>
        <taxon>Eutheria</taxon>
        <taxon>Laurasiatheria</taxon>
        <taxon>Artiodactyla</taxon>
        <taxon>Ruminantia</taxon>
        <taxon>Pecora</taxon>
        <taxon>Cervidae</taxon>
        <taxon>Odocoileinae</taxon>
        <taxon>Rangifer</taxon>
    </lineage>
</organism>
<feature type="non-terminal residue" evidence="1">
    <location>
        <position position="1"/>
    </location>
</feature>
<proteinExistence type="predicted"/>
<sequence>LPAALYGACPALCTVPALGCSTKARTRLRLRFVPSPARAAQAARRLTGALSPGAAHLLPSAAPASISARSR</sequence>
<gene>
    <name evidence="1" type="ORF">MRATA1EN22A_LOCUS13485</name>
</gene>
<dbReference type="Proteomes" id="UP001162501">
    <property type="component" value="Chromosome 23"/>
</dbReference>
<feature type="non-terminal residue" evidence="1">
    <location>
        <position position="71"/>
    </location>
</feature>
<evidence type="ECO:0000313" key="1">
    <source>
        <dbReference type="EMBL" id="CAN0195619.1"/>
    </source>
</evidence>
<evidence type="ECO:0000313" key="2">
    <source>
        <dbReference type="Proteomes" id="UP001162501"/>
    </source>
</evidence>